<dbReference type="Gene3D" id="2.60.40.10">
    <property type="entry name" value="Immunoglobulins"/>
    <property type="match status" value="1"/>
</dbReference>
<keyword evidence="2" id="KW-0677">Repeat</keyword>
<feature type="domain" description="SRCR" evidence="6">
    <location>
        <begin position="480"/>
        <end position="596"/>
    </location>
</feature>
<dbReference type="EMBL" id="CACVKT020001854">
    <property type="protein sequence ID" value="CAC5372557.1"/>
    <property type="molecule type" value="Genomic_DNA"/>
</dbReference>
<feature type="domain" description="SRCR" evidence="6">
    <location>
        <begin position="713"/>
        <end position="842"/>
    </location>
</feature>
<dbReference type="SMART" id="SM00409">
    <property type="entry name" value="IG"/>
    <property type="match status" value="1"/>
</dbReference>
<dbReference type="AlphaFoldDB" id="A0A6J8ARM0"/>
<dbReference type="InterPro" id="IPR007110">
    <property type="entry name" value="Ig-like_dom"/>
</dbReference>
<feature type="disulfide bond" evidence="4">
    <location>
        <begin position="672"/>
        <end position="682"/>
    </location>
</feature>
<organism evidence="8 9">
    <name type="scientific">Mytilus coruscus</name>
    <name type="common">Sea mussel</name>
    <dbReference type="NCBI Taxonomy" id="42192"/>
    <lineage>
        <taxon>Eukaryota</taxon>
        <taxon>Metazoa</taxon>
        <taxon>Spiralia</taxon>
        <taxon>Lophotrochozoa</taxon>
        <taxon>Mollusca</taxon>
        <taxon>Bivalvia</taxon>
        <taxon>Autobranchia</taxon>
        <taxon>Pteriomorphia</taxon>
        <taxon>Mytilida</taxon>
        <taxon>Mytiloidea</taxon>
        <taxon>Mytilidae</taxon>
        <taxon>Mytilinae</taxon>
        <taxon>Mytilus</taxon>
    </lineage>
</organism>
<evidence type="ECO:0000256" key="3">
    <source>
        <dbReference type="ARBA" id="ARBA00023157"/>
    </source>
</evidence>
<feature type="domain" description="SRCR" evidence="6">
    <location>
        <begin position="112"/>
        <end position="228"/>
    </location>
</feature>
<dbReference type="InterPro" id="IPR013098">
    <property type="entry name" value="Ig_I-set"/>
</dbReference>
<dbReference type="OrthoDB" id="10278730at2759"/>
<keyword evidence="3 4" id="KW-1015">Disulfide bond</keyword>
<feature type="disulfide bond" evidence="4">
    <location>
        <begin position="199"/>
        <end position="209"/>
    </location>
</feature>
<dbReference type="SUPFAM" id="SSF48726">
    <property type="entry name" value="Immunoglobulin"/>
    <property type="match status" value="1"/>
</dbReference>
<sequence length="843" mass="96260">MNNIVHWILIPFVCGYLCHTNAYEVYRLPERHNITNVTGLKFLSPYISNFAIGENNRLVLRCQVRTDQEPNFEWVRIDNSTSAKIIRNSTENGRYLIFVKIRQRRRGDTYNSKLVIRNTQASDSGIIKCRVNVRGSAVIERQFKVNVQVKASIVCRSLGYPYGGVARNTYEERTILEHAEYHVYKTEKYNRYCIYGISCFPNVTDIGQCHIVEQKKCYSPHVLGVTCRLEPVKKVFPDVPVRLLVPGMGYLKLREGVVEVFLDGHWGFVNVNYIGQSEVNALCQTLGLKYGGESYKATDIYYEHTFKSLDYTNPILENLSCSENVLHFNECNHTIWGERTLPMDSSWDILAIKCWTHSEINDSGVQVRLAGSNIEHEGRVEILHNNIWGTVNDYWYGYPGANVLCKMLGYPYGGVPKFERIAPGQGPTWIDFIECPLDANNLEDCEFEWVKSEENVRRSLFGPAVIKCRTEPAEVTENKFRLNGTWRDQGIGVLEYFKDGYWGYVCGAYMGTSEASMFCHQLGFTKGGRLLFGYNNYGYIKGKNHYKHDIGPTILKYIECPWDSVALDQCSERLWAYKDYILSCDMHKLDVKLKCNSEPFPDYEIQLFGGNSNNDGQLLVKNDNTWLKVSPDRFEIRNAAVVCRQLGFRHGGEVQIKMSIYENSRNWLKLVCNGKEQNVGQCNTVHIMSSNGWYRYTGAAVFIKCYDINGPELKMTVSLESDGKVNVHRLGATWQICSSQWNSFEASLWDDVAATAVCRMLNKSFSNATATNIPYDYPGLPATANNIQQLYCPRGASHLGDCFYGGYMSYKESNLSSPWQPGACRKEDSYYTLTRRGGVRCNI</sequence>
<gene>
    <name evidence="8" type="ORF">MCOR_10613</name>
</gene>
<comment type="caution">
    <text evidence="4">Lacks conserved residue(s) required for the propagation of feature annotation.</text>
</comment>
<name>A0A6J8ARM0_MYTCO</name>
<feature type="domain" description="Ig-like" evidence="7">
    <location>
        <begin position="45"/>
        <end position="146"/>
    </location>
</feature>
<feature type="domain" description="SRCR" evidence="6">
    <location>
        <begin position="367"/>
        <end position="469"/>
    </location>
</feature>
<dbReference type="Pfam" id="PF00530">
    <property type="entry name" value="SRCR"/>
    <property type="match status" value="4"/>
</dbReference>
<evidence type="ECO:0000256" key="4">
    <source>
        <dbReference type="PROSITE-ProRule" id="PRU00196"/>
    </source>
</evidence>
<accession>A0A6J8ARM0</accession>
<dbReference type="CDD" id="cd00096">
    <property type="entry name" value="Ig"/>
    <property type="match status" value="1"/>
</dbReference>
<feature type="domain" description="SRCR" evidence="6">
    <location>
        <begin position="241"/>
        <end position="355"/>
    </location>
</feature>
<dbReference type="Gene3D" id="3.10.250.10">
    <property type="entry name" value="SRCR-like domain"/>
    <property type="match status" value="5"/>
</dbReference>
<dbReference type="SUPFAM" id="SSF56487">
    <property type="entry name" value="SRCR-like"/>
    <property type="match status" value="5"/>
</dbReference>
<reference evidence="8 9" key="1">
    <citation type="submission" date="2020-06" db="EMBL/GenBank/DDBJ databases">
        <authorList>
            <person name="Li R."/>
            <person name="Bekaert M."/>
        </authorList>
    </citation>
    <scope>NUCLEOTIDE SEQUENCE [LARGE SCALE GENOMIC DNA]</scope>
    <source>
        <strain evidence="9">wild</strain>
    </source>
</reference>
<feature type="disulfide bond" evidence="4">
    <location>
        <begin position="321"/>
        <end position="331"/>
    </location>
</feature>
<feature type="domain" description="SRCR" evidence="6">
    <location>
        <begin position="605"/>
        <end position="706"/>
    </location>
</feature>
<keyword evidence="9" id="KW-1185">Reference proteome</keyword>
<proteinExistence type="predicted"/>
<feature type="signal peptide" evidence="5">
    <location>
        <begin position="1"/>
        <end position="22"/>
    </location>
</feature>
<dbReference type="Proteomes" id="UP000507470">
    <property type="component" value="Unassembled WGS sequence"/>
</dbReference>
<dbReference type="GO" id="GO:0016020">
    <property type="term" value="C:membrane"/>
    <property type="evidence" value="ECO:0007669"/>
    <property type="project" value="InterPro"/>
</dbReference>
<dbReference type="InterPro" id="IPR001190">
    <property type="entry name" value="SRCR"/>
</dbReference>
<feature type="disulfide bond" evidence="4">
    <location>
        <begin position="560"/>
        <end position="570"/>
    </location>
</feature>
<evidence type="ECO:0000259" key="6">
    <source>
        <dbReference type="PROSITE" id="PS50287"/>
    </source>
</evidence>
<dbReference type="PANTHER" id="PTHR19331">
    <property type="entry name" value="SCAVENGER RECEPTOR DOMAIN-CONTAINING"/>
    <property type="match status" value="1"/>
</dbReference>
<dbReference type="Pfam" id="PF07679">
    <property type="entry name" value="I-set"/>
    <property type="match status" value="1"/>
</dbReference>
<protein>
    <recommendedName>
        <fullName evidence="10">PRSS12</fullName>
    </recommendedName>
</protein>
<evidence type="ECO:0000256" key="1">
    <source>
        <dbReference type="ARBA" id="ARBA00022729"/>
    </source>
</evidence>
<evidence type="ECO:0000256" key="2">
    <source>
        <dbReference type="ARBA" id="ARBA00022737"/>
    </source>
</evidence>
<evidence type="ECO:0000313" key="9">
    <source>
        <dbReference type="Proteomes" id="UP000507470"/>
    </source>
</evidence>
<dbReference type="InterPro" id="IPR013783">
    <property type="entry name" value="Ig-like_fold"/>
</dbReference>
<feature type="disulfide bond" evidence="4">
    <location>
        <begin position="435"/>
        <end position="445"/>
    </location>
</feature>
<dbReference type="InterPro" id="IPR036179">
    <property type="entry name" value="Ig-like_dom_sf"/>
</dbReference>
<evidence type="ECO:0000259" key="7">
    <source>
        <dbReference type="PROSITE" id="PS50835"/>
    </source>
</evidence>
<evidence type="ECO:0000313" key="8">
    <source>
        <dbReference type="EMBL" id="CAC5372557.1"/>
    </source>
</evidence>
<dbReference type="InterPro" id="IPR003599">
    <property type="entry name" value="Ig_sub"/>
</dbReference>
<keyword evidence="1 5" id="KW-0732">Signal</keyword>
<feature type="chain" id="PRO_5026794366" description="PRSS12" evidence="5">
    <location>
        <begin position="23"/>
        <end position="843"/>
    </location>
</feature>
<feature type="disulfide bond" evidence="4">
    <location>
        <begin position="792"/>
        <end position="802"/>
    </location>
</feature>
<dbReference type="SMART" id="SM00202">
    <property type="entry name" value="SR"/>
    <property type="match status" value="4"/>
</dbReference>
<evidence type="ECO:0000256" key="5">
    <source>
        <dbReference type="SAM" id="SignalP"/>
    </source>
</evidence>
<evidence type="ECO:0008006" key="10">
    <source>
        <dbReference type="Google" id="ProtNLM"/>
    </source>
</evidence>
<dbReference type="InterPro" id="IPR036772">
    <property type="entry name" value="SRCR-like_dom_sf"/>
</dbReference>
<dbReference type="PROSITE" id="PS50835">
    <property type="entry name" value="IG_LIKE"/>
    <property type="match status" value="1"/>
</dbReference>
<dbReference type="PROSITE" id="PS50287">
    <property type="entry name" value="SRCR_2"/>
    <property type="match status" value="6"/>
</dbReference>